<sequence length="207" mass="24016">MVRYFTSTVTDPPATLYVGRDKEENEDLIKFGWPEDVWFHVDKLSSAHVYVRMPKGQGIDDMSQELIDDCACLVKANSISGCKLPVVDVVFTPWSNLKKDNGMASGQVGFHYDKRVKRCKAEKRNDIVNRLNKTEVVQEVVDFRALREERDAIERREIRKVQQVIKANEDETKKKRLREKEMKSYDKVFVQSKMSSNQDGNDSDDFM</sequence>
<dbReference type="Proteomes" id="UP000095286">
    <property type="component" value="Unplaced"/>
</dbReference>
<accession>A0AC35TK51</accession>
<name>A0AC35TK51_9BILA</name>
<evidence type="ECO:0000313" key="1">
    <source>
        <dbReference type="Proteomes" id="UP000095286"/>
    </source>
</evidence>
<dbReference type="WBParaSite" id="RSKR_0000147700.1">
    <property type="protein sequence ID" value="RSKR_0000147700.1"/>
    <property type="gene ID" value="RSKR_0000147700"/>
</dbReference>
<protein>
    <submittedName>
        <fullName evidence="2">Coiled-coil domain-containing protein 25</fullName>
    </submittedName>
</protein>
<organism evidence="1 2">
    <name type="scientific">Rhabditophanes sp. KR3021</name>
    <dbReference type="NCBI Taxonomy" id="114890"/>
    <lineage>
        <taxon>Eukaryota</taxon>
        <taxon>Metazoa</taxon>
        <taxon>Ecdysozoa</taxon>
        <taxon>Nematoda</taxon>
        <taxon>Chromadorea</taxon>
        <taxon>Rhabditida</taxon>
        <taxon>Tylenchina</taxon>
        <taxon>Panagrolaimomorpha</taxon>
        <taxon>Strongyloidoidea</taxon>
        <taxon>Alloionematidae</taxon>
        <taxon>Rhabditophanes</taxon>
    </lineage>
</organism>
<reference evidence="2" key="1">
    <citation type="submission" date="2016-11" db="UniProtKB">
        <authorList>
            <consortium name="WormBaseParasite"/>
        </authorList>
    </citation>
    <scope>IDENTIFICATION</scope>
    <source>
        <strain evidence="2">KR3021</strain>
    </source>
</reference>
<evidence type="ECO:0000313" key="2">
    <source>
        <dbReference type="WBParaSite" id="RSKR_0000147700.1"/>
    </source>
</evidence>
<proteinExistence type="predicted"/>